<keyword evidence="11" id="KW-0963">Cytoplasm</keyword>
<dbReference type="EMBL" id="CP101987">
    <property type="protein sequence ID" value="UUI73595.1"/>
    <property type="molecule type" value="Genomic_DNA"/>
</dbReference>
<dbReference type="InterPro" id="IPR000623">
    <property type="entry name" value="Shikimate_kinase/TSH1"/>
</dbReference>
<dbReference type="CDD" id="cd00464">
    <property type="entry name" value="SK"/>
    <property type="match status" value="1"/>
</dbReference>
<dbReference type="PRINTS" id="PR01100">
    <property type="entry name" value="SHIKIMTKNASE"/>
</dbReference>
<evidence type="ECO:0000259" key="12">
    <source>
        <dbReference type="SMART" id="SM00382"/>
    </source>
</evidence>
<sequence>MPRPTPASGPRVVLIGPPGAGKSTVAAALAQRWQLEPRDTDTDVETTAGKSVADVFVEDGEPHFRELERAAVATALDEHDGVLALGGGAVLDPRTRDLLQAYRQGGGVVVFLDVSLAHAAPRVGLNQSRPLLVGSPRAQWQALMDVRRPVYEEVATVHVSTDGLRPVEVAEVIESRLRDQRVSEAGA</sequence>
<comment type="subcellular location">
    <subcellularLocation>
        <location evidence="11">Cytoplasm</location>
    </subcellularLocation>
</comment>
<evidence type="ECO:0000256" key="11">
    <source>
        <dbReference type="HAMAP-Rule" id="MF_00109"/>
    </source>
</evidence>
<accession>A0ABY5KT51</accession>
<feature type="binding site" evidence="11">
    <location>
        <position position="87"/>
    </location>
    <ligand>
        <name>substrate</name>
    </ligand>
</feature>
<comment type="catalytic activity">
    <reaction evidence="10 11">
        <text>shikimate + ATP = 3-phosphoshikimate + ADP + H(+)</text>
        <dbReference type="Rhea" id="RHEA:13121"/>
        <dbReference type="ChEBI" id="CHEBI:15378"/>
        <dbReference type="ChEBI" id="CHEBI:30616"/>
        <dbReference type="ChEBI" id="CHEBI:36208"/>
        <dbReference type="ChEBI" id="CHEBI:145989"/>
        <dbReference type="ChEBI" id="CHEBI:456216"/>
        <dbReference type="EC" id="2.7.1.71"/>
    </reaction>
</comment>
<dbReference type="SMART" id="SM00382">
    <property type="entry name" value="AAA"/>
    <property type="match status" value="1"/>
</dbReference>
<dbReference type="PANTHER" id="PTHR21087:SF16">
    <property type="entry name" value="SHIKIMATE KINASE 1, CHLOROPLASTIC"/>
    <property type="match status" value="1"/>
</dbReference>
<comment type="caution">
    <text evidence="11">Lacks conserved residue(s) required for the propagation of feature annotation.</text>
</comment>
<comment type="pathway">
    <text evidence="1 11">Metabolic intermediate biosynthesis; chorismate biosynthesis; chorismate from D-erythrose 4-phosphate and phosphoenolpyruvate: step 5/7.</text>
</comment>
<keyword evidence="11" id="KW-0479">Metal-binding</keyword>
<evidence type="ECO:0000256" key="7">
    <source>
        <dbReference type="ARBA" id="ARBA00022777"/>
    </source>
</evidence>
<comment type="similarity">
    <text evidence="2 11">Belongs to the shikimate kinase family.</text>
</comment>
<keyword evidence="8 11" id="KW-0067">ATP-binding</keyword>
<dbReference type="InterPro" id="IPR023000">
    <property type="entry name" value="Shikimate_kinase_CS"/>
</dbReference>
<keyword evidence="7 11" id="KW-0418">Kinase</keyword>
<feature type="binding site" evidence="11">
    <location>
        <begin position="19"/>
        <end position="24"/>
    </location>
    <ligand>
        <name>ATP</name>
        <dbReference type="ChEBI" id="CHEBI:30616"/>
    </ligand>
</feature>
<dbReference type="SUPFAM" id="SSF52540">
    <property type="entry name" value="P-loop containing nucleoside triphosphate hydrolases"/>
    <property type="match status" value="1"/>
</dbReference>
<dbReference type="InterPro" id="IPR003593">
    <property type="entry name" value="AAA+_ATPase"/>
</dbReference>
<keyword evidence="5 11" id="KW-0808">Transferase</keyword>
<evidence type="ECO:0000256" key="5">
    <source>
        <dbReference type="ARBA" id="ARBA00022679"/>
    </source>
</evidence>
<comment type="cofactor">
    <cofactor evidence="11">
        <name>Mg(2+)</name>
        <dbReference type="ChEBI" id="CHEBI:18420"/>
    </cofactor>
    <text evidence="11">Binds 1 Mg(2+) ion per subunit.</text>
</comment>
<dbReference type="PROSITE" id="PS01128">
    <property type="entry name" value="SHIKIMATE_KINASE"/>
    <property type="match status" value="1"/>
</dbReference>
<evidence type="ECO:0000313" key="13">
    <source>
        <dbReference type="EMBL" id="UUI73595.1"/>
    </source>
</evidence>
<evidence type="ECO:0000256" key="1">
    <source>
        <dbReference type="ARBA" id="ARBA00004842"/>
    </source>
</evidence>
<evidence type="ECO:0000256" key="8">
    <source>
        <dbReference type="ARBA" id="ARBA00022840"/>
    </source>
</evidence>
<feature type="binding site" evidence="11">
    <location>
        <position position="23"/>
    </location>
    <ligand>
        <name>Mg(2+)</name>
        <dbReference type="ChEBI" id="CHEBI:18420"/>
    </ligand>
</feature>
<keyword evidence="14" id="KW-1185">Reference proteome</keyword>
<keyword evidence="6 11" id="KW-0547">Nucleotide-binding</keyword>
<dbReference type="Gene3D" id="3.40.50.300">
    <property type="entry name" value="P-loop containing nucleotide triphosphate hydrolases"/>
    <property type="match status" value="1"/>
</dbReference>
<name>A0ABY5KT51_9CELL</name>
<keyword evidence="9 11" id="KW-0057">Aromatic amino acid biosynthesis</keyword>
<feature type="domain" description="AAA+ ATPase" evidence="12">
    <location>
        <begin position="8"/>
        <end position="187"/>
    </location>
</feature>
<dbReference type="InterPro" id="IPR027417">
    <property type="entry name" value="P-loop_NTPase"/>
</dbReference>
<dbReference type="Proteomes" id="UP001316384">
    <property type="component" value="Chromosome"/>
</dbReference>
<evidence type="ECO:0000256" key="10">
    <source>
        <dbReference type="ARBA" id="ARBA00048567"/>
    </source>
</evidence>
<dbReference type="RefSeq" id="WP_227578705.1">
    <property type="nucleotide sequence ID" value="NZ_CP101987.1"/>
</dbReference>
<keyword evidence="11" id="KW-0460">Magnesium</keyword>
<gene>
    <name evidence="11" type="primary">aroK</name>
    <name evidence="13" type="ORF">NP048_09290</name>
</gene>
<comment type="subunit">
    <text evidence="11">Monomer.</text>
</comment>
<evidence type="ECO:0000256" key="4">
    <source>
        <dbReference type="ARBA" id="ARBA00022605"/>
    </source>
</evidence>
<evidence type="ECO:0000313" key="14">
    <source>
        <dbReference type="Proteomes" id="UP001316384"/>
    </source>
</evidence>
<comment type="function">
    <text evidence="11">Catalyzes the specific phosphorylation of the 3-hydroxyl group of shikimic acid using ATP as a cosubstrate.</text>
</comment>
<evidence type="ECO:0000256" key="9">
    <source>
        <dbReference type="ARBA" id="ARBA00023141"/>
    </source>
</evidence>
<dbReference type="PANTHER" id="PTHR21087">
    <property type="entry name" value="SHIKIMATE KINASE"/>
    <property type="match status" value="1"/>
</dbReference>
<keyword evidence="4 11" id="KW-0028">Amino-acid biosynthesis</keyword>
<reference evidence="13 14" key="1">
    <citation type="submission" date="2022-07" db="EMBL/GenBank/DDBJ databases">
        <title>Novel species in genus cellulomonas.</title>
        <authorList>
            <person name="Ye L."/>
        </authorList>
    </citation>
    <scope>NUCLEOTIDE SEQUENCE [LARGE SCALE GENOMIC DNA]</scope>
    <source>
        <strain evidence="14">zg-B89</strain>
    </source>
</reference>
<evidence type="ECO:0000256" key="6">
    <source>
        <dbReference type="ARBA" id="ARBA00022741"/>
    </source>
</evidence>
<feature type="binding site" evidence="11">
    <location>
        <position position="65"/>
    </location>
    <ligand>
        <name>substrate</name>
    </ligand>
</feature>
<evidence type="ECO:0000256" key="2">
    <source>
        <dbReference type="ARBA" id="ARBA00006997"/>
    </source>
</evidence>
<evidence type="ECO:0000256" key="3">
    <source>
        <dbReference type="ARBA" id="ARBA00012154"/>
    </source>
</evidence>
<dbReference type="Pfam" id="PF01202">
    <property type="entry name" value="SKI"/>
    <property type="match status" value="1"/>
</dbReference>
<dbReference type="GO" id="GO:0016301">
    <property type="term" value="F:kinase activity"/>
    <property type="evidence" value="ECO:0007669"/>
    <property type="project" value="UniProtKB-KW"/>
</dbReference>
<organism evidence="13 14">
    <name type="scientific">Cellulomonas xiejunii</name>
    <dbReference type="NCBI Taxonomy" id="2968083"/>
    <lineage>
        <taxon>Bacteria</taxon>
        <taxon>Bacillati</taxon>
        <taxon>Actinomycetota</taxon>
        <taxon>Actinomycetes</taxon>
        <taxon>Micrococcales</taxon>
        <taxon>Cellulomonadaceae</taxon>
        <taxon>Cellulomonas</taxon>
    </lineage>
</organism>
<proteinExistence type="inferred from homology"/>
<dbReference type="InterPro" id="IPR031322">
    <property type="entry name" value="Shikimate/glucono_kinase"/>
</dbReference>
<feature type="binding site" evidence="11">
    <location>
        <position position="129"/>
    </location>
    <ligand>
        <name>ATP</name>
        <dbReference type="ChEBI" id="CHEBI:30616"/>
    </ligand>
</feature>
<protein>
    <recommendedName>
        <fullName evidence="3 11">Shikimate kinase</fullName>
        <shortName evidence="11">SK</shortName>
        <ecNumber evidence="3 11">2.7.1.71</ecNumber>
    </recommendedName>
</protein>
<feature type="binding site" evidence="11">
    <location>
        <position position="147"/>
    </location>
    <ligand>
        <name>substrate</name>
    </ligand>
</feature>
<feature type="binding site" evidence="11">
    <location>
        <position position="41"/>
    </location>
    <ligand>
        <name>substrate</name>
    </ligand>
</feature>
<dbReference type="HAMAP" id="MF_00109">
    <property type="entry name" value="Shikimate_kinase"/>
    <property type="match status" value="1"/>
</dbReference>
<dbReference type="EC" id="2.7.1.71" evidence="3 11"/>